<feature type="transmembrane region" description="Helical" evidence="5">
    <location>
        <begin position="302"/>
        <end position="328"/>
    </location>
</feature>
<proteinExistence type="predicted"/>
<keyword evidence="7" id="KW-0436">Ligase</keyword>
<evidence type="ECO:0000313" key="8">
    <source>
        <dbReference type="Proteomes" id="UP000185841"/>
    </source>
</evidence>
<feature type="transmembrane region" description="Helical" evidence="5">
    <location>
        <begin position="96"/>
        <end position="115"/>
    </location>
</feature>
<dbReference type="GO" id="GO:0016874">
    <property type="term" value="F:ligase activity"/>
    <property type="evidence" value="ECO:0007669"/>
    <property type="project" value="UniProtKB-KW"/>
</dbReference>
<accession>A0A1N6P9Y4</accession>
<dbReference type="Pfam" id="PF04932">
    <property type="entry name" value="Wzy_C"/>
    <property type="match status" value="1"/>
</dbReference>
<feature type="transmembrane region" description="Helical" evidence="5">
    <location>
        <begin position="209"/>
        <end position="224"/>
    </location>
</feature>
<keyword evidence="2 5" id="KW-0812">Transmembrane</keyword>
<evidence type="ECO:0000256" key="4">
    <source>
        <dbReference type="ARBA" id="ARBA00023136"/>
    </source>
</evidence>
<organism evidence="7 8">
    <name type="scientific">Aquipseudomonas alcaligenes</name>
    <name type="common">Pseudomonas alcaligenes</name>
    <dbReference type="NCBI Taxonomy" id="43263"/>
    <lineage>
        <taxon>Bacteria</taxon>
        <taxon>Pseudomonadati</taxon>
        <taxon>Pseudomonadota</taxon>
        <taxon>Gammaproteobacteria</taxon>
        <taxon>Pseudomonadales</taxon>
        <taxon>Pseudomonadaceae</taxon>
        <taxon>Aquipseudomonas</taxon>
    </lineage>
</organism>
<gene>
    <name evidence="7" type="ORF">SAMN05878282_101868</name>
</gene>
<name>A0A1N6P9Y4_AQUAC</name>
<evidence type="ECO:0000256" key="5">
    <source>
        <dbReference type="SAM" id="Phobius"/>
    </source>
</evidence>
<protein>
    <submittedName>
        <fullName evidence="7">O-antigen ligase</fullName>
    </submittedName>
</protein>
<feature type="transmembrane region" description="Helical" evidence="5">
    <location>
        <begin position="37"/>
        <end position="56"/>
    </location>
</feature>
<dbReference type="AlphaFoldDB" id="A0A1N6P9Y4"/>
<evidence type="ECO:0000259" key="6">
    <source>
        <dbReference type="Pfam" id="PF04932"/>
    </source>
</evidence>
<dbReference type="PANTHER" id="PTHR37422">
    <property type="entry name" value="TEICHURONIC ACID BIOSYNTHESIS PROTEIN TUAE"/>
    <property type="match status" value="1"/>
</dbReference>
<feature type="transmembrane region" description="Helical" evidence="5">
    <location>
        <begin position="161"/>
        <end position="178"/>
    </location>
</feature>
<sequence length="395" mass="44200">MRLLSMSGWREFLLRWLSVGLLWWLAGMLLLSSHKLYQQGLIALFWLPGLLALLSFPEVRRAWWQPGVACLALFATWSAGSVLWSEVPVPAKELKIFLYVGLAANAVLALAVLDAVRFWRALAMLGVLVGLYAWSALLVFYGWQDRPWSARVVGSGLANHPILAAQLFCVMGMVLLFLRDHLPSWLRGLPWFIALLGYLVFLLLSQSKGPWAAAFVTLLLLPLWCRGRRPLAALGVVCVALATVYVFWPDVLLQRGLSFRPDLFAQALLKIEVHPWLGIGFDSPYTLPVPSLGLSYEHAHNLYLHIAVLLGLVGLLGWLLLQGWAVLWAWRARDSVQGRLCLTLLCFSAVALFTDGVGPWLKPREEWFCIWLPLFLCLAGAALQRGADKRGLERA</sequence>
<evidence type="ECO:0000256" key="3">
    <source>
        <dbReference type="ARBA" id="ARBA00022989"/>
    </source>
</evidence>
<dbReference type="PANTHER" id="PTHR37422:SF13">
    <property type="entry name" value="LIPOPOLYSACCHARIDE BIOSYNTHESIS PROTEIN PA4999-RELATED"/>
    <property type="match status" value="1"/>
</dbReference>
<evidence type="ECO:0000313" key="7">
    <source>
        <dbReference type="EMBL" id="SIQ01174.1"/>
    </source>
</evidence>
<evidence type="ECO:0000256" key="2">
    <source>
        <dbReference type="ARBA" id="ARBA00022692"/>
    </source>
</evidence>
<keyword evidence="4 5" id="KW-0472">Membrane</keyword>
<feature type="transmembrane region" description="Helical" evidence="5">
    <location>
        <begin position="185"/>
        <end position="203"/>
    </location>
</feature>
<dbReference type="RefSeq" id="WP_076424408.1">
    <property type="nucleotide sequence ID" value="NZ_FTMP01000001.1"/>
</dbReference>
<feature type="transmembrane region" description="Helical" evidence="5">
    <location>
        <begin position="340"/>
        <end position="361"/>
    </location>
</feature>
<dbReference type="InterPro" id="IPR007016">
    <property type="entry name" value="O-antigen_ligase-rel_domated"/>
</dbReference>
<dbReference type="GO" id="GO:0016020">
    <property type="term" value="C:membrane"/>
    <property type="evidence" value="ECO:0007669"/>
    <property type="project" value="UniProtKB-SubCell"/>
</dbReference>
<feature type="transmembrane region" description="Helical" evidence="5">
    <location>
        <begin position="122"/>
        <end position="141"/>
    </location>
</feature>
<comment type="subcellular location">
    <subcellularLocation>
        <location evidence="1">Membrane</location>
        <topology evidence="1">Multi-pass membrane protein</topology>
    </subcellularLocation>
</comment>
<dbReference type="InterPro" id="IPR051533">
    <property type="entry name" value="WaaL-like"/>
</dbReference>
<feature type="domain" description="O-antigen ligase-related" evidence="6">
    <location>
        <begin position="194"/>
        <end position="319"/>
    </location>
</feature>
<dbReference type="Proteomes" id="UP000185841">
    <property type="component" value="Unassembled WGS sequence"/>
</dbReference>
<dbReference type="EMBL" id="FTMP01000001">
    <property type="protein sequence ID" value="SIQ01174.1"/>
    <property type="molecule type" value="Genomic_DNA"/>
</dbReference>
<feature type="transmembrane region" description="Helical" evidence="5">
    <location>
        <begin position="63"/>
        <end position="84"/>
    </location>
</feature>
<evidence type="ECO:0000256" key="1">
    <source>
        <dbReference type="ARBA" id="ARBA00004141"/>
    </source>
</evidence>
<feature type="transmembrane region" description="Helical" evidence="5">
    <location>
        <begin position="231"/>
        <end position="248"/>
    </location>
</feature>
<feature type="transmembrane region" description="Helical" evidence="5">
    <location>
        <begin position="367"/>
        <end position="384"/>
    </location>
</feature>
<reference evidence="7 8" key="1">
    <citation type="submission" date="2017-01" db="EMBL/GenBank/DDBJ databases">
        <authorList>
            <person name="Mah S.A."/>
            <person name="Swanson W.J."/>
            <person name="Moy G.W."/>
            <person name="Vacquier V.D."/>
        </authorList>
    </citation>
    <scope>NUCLEOTIDE SEQUENCE [LARGE SCALE GENOMIC DNA]</scope>
    <source>
        <strain evidence="7 8">RU36E</strain>
    </source>
</reference>
<feature type="transmembrane region" description="Helical" evidence="5">
    <location>
        <begin position="12"/>
        <end position="31"/>
    </location>
</feature>
<keyword evidence="3 5" id="KW-1133">Transmembrane helix</keyword>